<dbReference type="InterPro" id="IPR001313">
    <property type="entry name" value="Pumilio_RNA-bd_rpt"/>
</dbReference>
<evidence type="ECO:0000256" key="1">
    <source>
        <dbReference type="ARBA" id="ARBA00022737"/>
    </source>
</evidence>
<dbReference type="PROSITE" id="PS50302">
    <property type="entry name" value="PUM"/>
    <property type="match status" value="2"/>
</dbReference>
<evidence type="ECO:0000256" key="2">
    <source>
        <dbReference type="ARBA" id="ARBA00022845"/>
    </source>
</evidence>
<dbReference type="Gene3D" id="1.25.10.10">
    <property type="entry name" value="Leucine-rich Repeat Variant"/>
    <property type="match status" value="1"/>
</dbReference>
<evidence type="ECO:0000256" key="4">
    <source>
        <dbReference type="SAM" id="MobiDB-lite"/>
    </source>
</evidence>
<dbReference type="PANTHER" id="PTHR12537:SF13">
    <property type="entry name" value="PUMILIO HOMOLOGY DOMAIN FAMILY MEMBER 4"/>
    <property type="match status" value="1"/>
</dbReference>
<feature type="domain" description="PUM-HD" evidence="5">
    <location>
        <begin position="223"/>
        <end position="454"/>
    </location>
</feature>
<evidence type="ECO:0000259" key="5">
    <source>
        <dbReference type="PROSITE" id="PS50303"/>
    </source>
</evidence>
<dbReference type="InterPro" id="IPR011989">
    <property type="entry name" value="ARM-like"/>
</dbReference>
<sequence>MYKTFGEISNSTSHNPSVGCISINGHDRPGYRLPFYANLEGIYECRFTETLPSSSSSLTPGEDDLRLFSPELDSNSPVPEMTFEELGLLEKLHLLQIQESKTKIRLSPADPATADPYSSNGGSTPFLRNPYEGRTLPVGYSIDWIGDRPGFSTDAMLAESFPLHRINALRFNPTLGLIGNEISVNPLNNNNNNNNNNLQYGSPILHRRFNTVGAVHHPTPVRRMNQMINNANMEILQRCQRLNHLHVKMMVYNLARNQEGCIYLQKKMEEGRAEAVELIFCGVIDHAVELMENTFGNYLMQKLLDVCSLQQRMAIVLLVTENPLELIRISQNTHGTRAVQKLIEKIKTRQEILLVTAALGSGVLRLIKDINGNHVVQMCLLSLEPEDNRYGPFMAGVTLLHICLPAEQLLDGAVPQMFEDTRHHNLRSRSRRHNNQKNKEIRRYDLRARPRAAA</sequence>
<feature type="compositionally biased region" description="Basic and acidic residues" evidence="4">
    <location>
        <begin position="437"/>
        <end position="448"/>
    </location>
</feature>
<keyword evidence="1" id="KW-0677">Repeat</keyword>
<dbReference type="EMBL" id="JBBWWR010000001">
    <property type="protein sequence ID" value="KAK8971442.1"/>
    <property type="molecule type" value="Genomic_DNA"/>
</dbReference>
<feature type="compositionally biased region" description="Basic residues" evidence="4">
    <location>
        <begin position="424"/>
        <end position="436"/>
    </location>
</feature>
<protein>
    <recommendedName>
        <fullName evidence="5">PUM-HD domain-containing protein</fullName>
    </recommendedName>
</protein>
<feature type="region of interest" description="Disordered" evidence="4">
    <location>
        <begin position="421"/>
        <end position="454"/>
    </location>
</feature>
<keyword evidence="7" id="KW-1185">Reference proteome</keyword>
<reference evidence="6 7" key="1">
    <citation type="journal article" date="2022" name="Nat. Plants">
        <title>Genomes of leafy and leafless Platanthera orchids illuminate the evolution of mycoheterotrophy.</title>
        <authorList>
            <person name="Li M.H."/>
            <person name="Liu K.W."/>
            <person name="Li Z."/>
            <person name="Lu H.C."/>
            <person name="Ye Q.L."/>
            <person name="Zhang D."/>
            <person name="Wang J.Y."/>
            <person name="Li Y.F."/>
            <person name="Zhong Z.M."/>
            <person name="Liu X."/>
            <person name="Yu X."/>
            <person name="Liu D.K."/>
            <person name="Tu X.D."/>
            <person name="Liu B."/>
            <person name="Hao Y."/>
            <person name="Liao X.Y."/>
            <person name="Jiang Y.T."/>
            <person name="Sun W.H."/>
            <person name="Chen J."/>
            <person name="Chen Y.Q."/>
            <person name="Ai Y."/>
            <person name="Zhai J.W."/>
            <person name="Wu S.S."/>
            <person name="Zhou Z."/>
            <person name="Hsiao Y.Y."/>
            <person name="Wu W.L."/>
            <person name="Chen Y.Y."/>
            <person name="Lin Y.F."/>
            <person name="Hsu J.L."/>
            <person name="Li C.Y."/>
            <person name="Wang Z.W."/>
            <person name="Zhao X."/>
            <person name="Zhong W.Y."/>
            <person name="Ma X.K."/>
            <person name="Ma L."/>
            <person name="Huang J."/>
            <person name="Chen G.Z."/>
            <person name="Huang M.Z."/>
            <person name="Huang L."/>
            <person name="Peng D.H."/>
            <person name="Luo Y.B."/>
            <person name="Zou S.Q."/>
            <person name="Chen S.P."/>
            <person name="Lan S."/>
            <person name="Tsai W.C."/>
            <person name="Van de Peer Y."/>
            <person name="Liu Z.J."/>
        </authorList>
    </citation>
    <scope>NUCLEOTIDE SEQUENCE [LARGE SCALE GENOMIC DNA]</scope>
    <source>
        <strain evidence="6">Lor288</strain>
    </source>
</reference>
<dbReference type="InterPro" id="IPR033133">
    <property type="entry name" value="PUM-HD"/>
</dbReference>
<proteinExistence type="predicted"/>
<name>A0ABR2N5J9_9ASPA</name>
<feature type="repeat" description="Pumilio" evidence="3">
    <location>
        <begin position="321"/>
        <end position="356"/>
    </location>
</feature>
<comment type="caution">
    <text evidence="6">The sequence shown here is derived from an EMBL/GenBank/DDBJ whole genome shotgun (WGS) entry which is preliminary data.</text>
</comment>
<dbReference type="InterPro" id="IPR016024">
    <property type="entry name" value="ARM-type_fold"/>
</dbReference>
<evidence type="ECO:0000313" key="7">
    <source>
        <dbReference type="Proteomes" id="UP001412067"/>
    </source>
</evidence>
<dbReference type="PANTHER" id="PTHR12537">
    <property type="entry name" value="RNA BINDING PROTEIN PUMILIO-RELATED"/>
    <property type="match status" value="1"/>
</dbReference>
<accession>A0ABR2N5J9</accession>
<evidence type="ECO:0000256" key="3">
    <source>
        <dbReference type="PROSITE-ProRule" id="PRU00317"/>
    </source>
</evidence>
<dbReference type="PROSITE" id="PS50303">
    <property type="entry name" value="PUM_HD"/>
    <property type="match status" value="1"/>
</dbReference>
<dbReference type="SUPFAM" id="SSF48371">
    <property type="entry name" value="ARM repeat"/>
    <property type="match status" value="1"/>
</dbReference>
<evidence type="ECO:0000313" key="6">
    <source>
        <dbReference type="EMBL" id="KAK8971442.1"/>
    </source>
</evidence>
<gene>
    <name evidence="6" type="ORF">KSP40_PGU009352</name>
</gene>
<feature type="region of interest" description="Disordered" evidence="4">
    <location>
        <begin position="106"/>
        <end position="130"/>
    </location>
</feature>
<dbReference type="SMART" id="SM00025">
    <property type="entry name" value="Pumilio"/>
    <property type="match status" value="4"/>
</dbReference>
<organism evidence="6 7">
    <name type="scientific">Platanthera guangdongensis</name>
    <dbReference type="NCBI Taxonomy" id="2320717"/>
    <lineage>
        <taxon>Eukaryota</taxon>
        <taxon>Viridiplantae</taxon>
        <taxon>Streptophyta</taxon>
        <taxon>Embryophyta</taxon>
        <taxon>Tracheophyta</taxon>
        <taxon>Spermatophyta</taxon>
        <taxon>Magnoliopsida</taxon>
        <taxon>Liliopsida</taxon>
        <taxon>Asparagales</taxon>
        <taxon>Orchidaceae</taxon>
        <taxon>Orchidoideae</taxon>
        <taxon>Orchideae</taxon>
        <taxon>Orchidinae</taxon>
        <taxon>Platanthera</taxon>
    </lineage>
</organism>
<keyword evidence="2" id="KW-0810">Translation regulation</keyword>
<dbReference type="Proteomes" id="UP001412067">
    <property type="component" value="Unassembled WGS sequence"/>
</dbReference>
<feature type="repeat" description="Pumilio" evidence="3">
    <location>
        <begin position="282"/>
        <end position="317"/>
    </location>
</feature>
<dbReference type="Pfam" id="PF00806">
    <property type="entry name" value="PUF"/>
    <property type="match status" value="4"/>
</dbReference>